<dbReference type="Gene3D" id="3.40.250.10">
    <property type="entry name" value="Rhodanese-like domain"/>
    <property type="match status" value="1"/>
</dbReference>
<proteinExistence type="predicted"/>
<evidence type="ECO:0000313" key="3">
    <source>
        <dbReference type="Proteomes" id="UP000312032"/>
    </source>
</evidence>
<evidence type="ECO:0000259" key="1">
    <source>
        <dbReference type="PROSITE" id="PS50206"/>
    </source>
</evidence>
<dbReference type="OrthoDB" id="4828183at2"/>
<dbReference type="PANTHER" id="PTHR44086:SF10">
    <property type="entry name" value="THIOSULFATE SULFURTRANSFERASE_RHODANESE-LIKE DOMAIN-CONTAINING PROTEIN 3"/>
    <property type="match status" value="1"/>
</dbReference>
<dbReference type="InterPro" id="IPR036873">
    <property type="entry name" value="Rhodanese-like_dom_sf"/>
</dbReference>
<keyword evidence="3" id="KW-1185">Reference proteome</keyword>
<dbReference type="SMART" id="SM00450">
    <property type="entry name" value="RHOD"/>
    <property type="match status" value="1"/>
</dbReference>
<sequence>MKGAMDLLARARASIDRVTPQQALEEQRRGEAYLIDVRMPDHRADQGELPGAIVCDLTVLPWRLDPTFDYRLPEATDWDVRWILLCRHSYSSSVAAAQLKAMGLVNATDVIGGVEAWADAGLPLGLAEGQVADVRP</sequence>
<dbReference type="Pfam" id="PF00581">
    <property type="entry name" value="Rhodanese"/>
    <property type="match status" value="1"/>
</dbReference>
<dbReference type="GO" id="GO:0004792">
    <property type="term" value="F:thiosulfate-cyanide sulfurtransferase activity"/>
    <property type="evidence" value="ECO:0007669"/>
    <property type="project" value="TreeGrafter"/>
</dbReference>
<dbReference type="Proteomes" id="UP000312032">
    <property type="component" value="Unassembled WGS sequence"/>
</dbReference>
<dbReference type="PANTHER" id="PTHR44086">
    <property type="entry name" value="THIOSULFATE SULFURTRANSFERASE RDL2, MITOCHONDRIAL-RELATED"/>
    <property type="match status" value="1"/>
</dbReference>
<dbReference type="AlphaFoldDB" id="A0A5C4U6E6"/>
<dbReference type="SUPFAM" id="SSF52821">
    <property type="entry name" value="Rhodanese/Cell cycle control phosphatase"/>
    <property type="match status" value="1"/>
</dbReference>
<name>A0A5C4U6E6_9CORY</name>
<organism evidence="2 3">
    <name type="scientific">Corynebacterium tapiri</name>
    <dbReference type="NCBI Taxonomy" id="1448266"/>
    <lineage>
        <taxon>Bacteria</taxon>
        <taxon>Bacillati</taxon>
        <taxon>Actinomycetota</taxon>
        <taxon>Actinomycetes</taxon>
        <taxon>Mycobacteriales</taxon>
        <taxon>Corynebacteriaceae</taxon>
        <taxon>Corynebacterium</taxon>
    </lineage>
</organism>
<dbReference type="EMBL" id="VDHJ01000003">
    <property type="protein sequence ID" value="TNL99354.1"/>
    <property type="molecule type" value="Genomic_DNA"/>
</dbReference>
<dbReference type="RefSeq" id="WP_139465030.1">
    <property type="nucleotide sequence ID" value="NZ_VDHJ01000003.1"/>
</dbReference>
<gene>
    <name evidence="2" type="ORF">FHE74_03080</name>
</gene>
<feature type="domain" description="Rhodanese" evidence="1">
    <location>
        <begin position="28"/>
        <end position="126"/>
    </location>
</feature>
<dbReference type="InterPro" id="IPR001763">
    <property type="entry name" value="Rhodanese-like_dom"/>
</dbReference>
<protein>
    <submittedName>
        <fullName evidence="2">Rhodanese-like domain-containing protein</fullName>
    </submittedName>
</protein>
<evidence type="ECO:0000313" key="2">
    <source>
        <dbReference type="EMBL" id="TNL99354.1"/>
    </source>
</evidence>
<accession>A0A5C4U6E6</accession>
<dbReference type="PROSITE" id="PS50206">
    <property type="entry name" value="RHODANESE_3"/>
    <property type="match status" value="1"/>
</dbReference>
<reference evidence="2 3" key="1">
    <citation type="submission" date="2019-06" db="EMBL/GenBank/DDBJ databases">
        <authorList>
            <person name="Li J."/>
        </authorList>
    </citation>
    <scope>NUCLEOTIDE SEQUENCE [LARGE SCALE GENOMIC DNA]</scope>
    <source>
        <strain evidence="2 3">LMG 28165</strain>
    </source>
</reference>
<comment type="caution">
    <text evidence="2">The sequence shown here is derived from an EMBL/GenBank/DDBJ whole genome shotgun (WGS) entry which is preliminary data.</text>
</comment>
<dbReference type="CDD" id="cd00158">
    <property type="entry name" value="RHOD"/>
    <property type="match status" value="1"/>
</dbReference>